<proteinExistence type="predicted"/>
<gene>
    <name evidence="2" type="ORF">NBRC116591_10770</name>
</gene>
<organism evidence="2 3">
    <name type="scientific">Sessilibacter corallicola</name>
    <dbReference type="NCBI Taxonomy" id="2904075"/>
    <lineage>
        <taxon>Bacteria</taxon>
        <taxon>Pseudomonadati</taxon>
        <taxon>Pseudomonadota</taxon>
        <taxon>Gammaproteobacteria</taxon>
        <taxon>Cellvibrionales</taxon>
        <taxon>Cellvibrionaceae</taxon>
        <taxon>Sessilibacter</taxon>
    </lineage>
</organism>
<feature type="region of interest" description="Disordered" evidence="1">
    <location>
        <begin position="1"/>
        <end position="26"/>
    </location>
</feature>
<name>A0ABQ0A6M4_9GAMM</name>
<evidence type="ECO:0000256" key="1">
    <source>
        <dbReference type="SAM" id="MobiDB-lite"/>
    </source>
</evidence>
<dbReference type="Proteomes" id="UP001465153">
    <property type="component" value="Unassembled WGS sequence"/>
</dbReference>
<sequence length="72" mass="7658">MEVSLADPAVGAVPSENTSVPGNSTPLVDTETLGWPPLWPVELLVEGELLDEDELDDDLLEDGWPGALGCRD</sequence>
<reference evidence="2 3" key="1">
    <citation type="submission" date="2024-04" db="EMBL/GenBank/DDBJ databases">
        <title>Draft genome sequence of Sessilibacter corallicola NBRC 116591.</title>
        <authorList>
            <person name="Miyakawa T."/>
            <person name="Kusuya Y."/>
            <person name="Miura T."/>
        </authorList>
    </citation>
    <scope>NUCLEOTIDE SEQUENCE [LARGE SCALE GENOMIC DNA]</scope>
    <source>
        <strain evidence="2 3">KU-00831-HH</strain>
    </source>
</reference>
<evidence type="ECO:0000313" key="3">
    <source>
        <dbReference type="Proteomes" id="UP001465153"/>
    </source>
</evidence>
<protein>
    <submittedName>
        <fullName evidence="2">Uncharacterized protein</fullName>
    </submittedName>
</protein>
<dbReference type="EMBL" id="BAABWN010000003">
    <property type="protein sequence ID" value="GAA6167267.1"/>
    <property type="molecule type" value="Genomic_DNA"/>
</dbReference>
<evidence type="ECO:0000313" key="2">
    <source>
        <dbReference type="EMBL" id="GAA6167267.1"/>
    </source>
</evidence>
<feature type="compositionally biased region" description="Polar residues" evidence="1">
    <location>
        <begin position="15"/>
        <end position="26"/>
    </location>
</feature>
<comment type="caution">
    <text evidence="2">The sequence shown here is derived from an EMBL/GenBank/DDBJ whole genome shotgun (WGS) entry which is preliminary data.</text>
</comment>
<accession>A0ABQ0A6M4</accession>
<keyword evidence="3" id="KW-1185">Reference proteome</keyword>